<comment type="caution">
    <text evidence="2">The sequence shown here is derived from an EMBL/GenBank/DDBJ whole genome shotgun (WGS) entry which is preliminary data.</text>
</comment>
<accession>A0A917JRP9</accession>
<dbReference type="Pfam" id="PF05150">
    <property type="entry name" value="Legionella_OMP"/>
    <property type="match status" value="1"/>
</dbReference>
<evidence type="ECO:0008006" key="4">
    <source>
        <dbReference type="Google" id="ProtNLM"/>
    </source>
</evidence>
<dbReference type="InterPro" id="IPR007825">
    <property type="entry name" value="Major_OMP_Legionella"/>
</dbReference>
<keyword evidence="3" id="KW-1185">Reference proteome</keyword>
<reference evidence="2" key="2">
    <citation type="submission" date="2020-09" db="EMBL/GenBank/DDBJ databases">
        <authorList>
            <person name="Sun Q."/>
            <person name="Ohkuma M."/>
        </authorList>
    </citation>
    <scope>NUCLEOTIDE SEQUENCE</scope>
    <source>
        <strain evidence="2">JCM 13919</strain>
    </source>
</reference>
<feature type="signal peptide" evidence="1">
    <location>
        <begin position="1"/>
        <end position="18"/>
    </location>
</feature>
<proteinExistence type="predicted"/>
<protein>
    <recommendedName>
        <fullName evidence="4">Major outer membrane protein</fullName>
    </recommendedName>
</protein>
<dbReference type="EMBL" id="BMOB01000002">
    <property type="protein sequence ID" value="GGI80491.1"/>
    <property type="molecule type" value="Genomic_DNA"/>
</dbReference>
<name>A0A917JRP9_9GAMM</name>
<evidence type="ECO:0000256" key="1">
    <source>
        <dbReference type="SAM" id="SignalP"/>
    </source>
</evidence>
<dbReference type="Proteomes" id="UP000630149">
    <property type="component" value="Unassembled WGS sequence"/>
</dbReference>
<dbReference type="OrthoDB" id="250509at2"/>
<evidence type="ECO:0000313" key="2">
    <source>
        <dbReference type="EMBL" id="GGI80491.1"/>
    </source>
</evidence>
<sequence length="331" mass="37637">MKKGFFLLLLLFVSQAFSVQQSNQSASVFAELLLWQIHEISDDNWGQVIGPTGTYQQNQFLDVPFKWSPGLRAGVDFNLKESRWHVLLYYTGYQTEGKRVVSTNSSEVHSAFLGNFFANNLTGAGVSGPYYKEAGMRWNVLFHTLDLELGRELIINPLMNLRPFVGLKTSVIDQSINTSWQQPFDDTTKQPITTFSSATEKVTNDFKGFGPSFGLDSYWHLYTSHENRLNLIGQFSGAFLWGHWDITDVYQNNTPVSITIQNDKMSSVAFMARGYLGLEWAHGVGQIDMSLRIGYETQAWFNQLRYYSFDMGRTENALFLHGGVLGGYLRF</sequence>
<organism evidence="2 3">
    <name type="scientific">Legionella impletisoli</name>
    <dbReference type="NCBI Taxonomy" id="343510"/>
    <lineage>
        <taxon>Bacteria</taxon>
        <taxon>Pseudomonadati</taxon>
        <taxon>Pseudomonadota</taxon>
        <taxon>Gammaproteobacteria</taxon>
        <taxon>Legionellales</taxon>
        <taxon>Legionellaceae</taxon>
        <taxon>Legionella</taxon>
    </lineage>
</organism>
<gene>
    <name evidence="2" type="ORF">GCM10007966_06270</name>
</gene>
<evidence type="ECO:0000313" key="3">
    <source>
        <dbReference type="Proteomes" id="UP000630149"/>
    </source>
</evidence>
<reference evidence="2" key="1">
    <citation type="journal article" date="2014" name="Int. J. Syst. Evol. Microbiol.">
        <title>Complete genome sequence of Corynebacterium casei LMG S-19264T (=DSM 44701T), isolated from a smear-ripened cheese.</title>
        <authorList>
            <consortium name="US DOE Joint Genome Institute (JGI-PGF)"/>
            <person name="Walter F."/>
            <person name="Albersmeier A."/>
            <person name="Kalinowski J."/>
            <person name="Ruckert C."/>
        </authorList>
    </citation>
    <scope>NUCLEOTIDE SEQUENCE</scope>
    <source>
        <strain evidence="2">JCM 13919</strain>
    </source>
</reference>
<dbReference type="RefSeq" id="WP_131775855.1">
    <property type="nucleotide sequence ID" value="NZ_BMOB01000002.1"/>
</dbReference>
<feature type="chain" id="PRO_5036720135" description="Major outer membrane protein" evidence="1">
    <location>
        <begin position="19"/>
        <end position="331"/>
    </location>
</feature>
<dbReference type="AlphaFoldDB" id="A0A917JRP9"/>
<keyword evidence="1" id="KW-0732">Signal</keyword>